<evidence type="ECO:0000313" key="1">
    <source>
        <dbReference type="EMBL" id="JAH10923.1"/>
    </source>
</evidence>
<proteinExistence type="predicted"/>
<reference evidence="1" key="2">
    <citation type="journal article" date="2015" name="Fish Shellfish Immunol.">
        <title>Early steps in the European eel (Anguilla anguilla)-Vibrio vulnificus interaction in the gills: Role of the RtxA13 toxin.</title>
        <authorList>
            <person name="Callol A."/>
            <person name="Pajuelo D."/>
            <person name="Ebbesson L."/>
            <person name="Teles M."/>
            <person name="MacKenzie S."/>
            <person name="Amaro C."/>
        </authorList>
    </citation>
    <scope>NUCLEOTIDE SEQUENCE</scope>
</reference>
<organism evidence="1">
    <name type="scientific">Anguilla anguilla</name>
    <name type="common">European freshwater eel</name>
    <name type="synonym">Muraena anguilla</name>
    <dbReference type="NCBI Taxonomy" id="7936"/>
    <lineage>
        <taxon>Eukaryota</taxon>
        <taxon>Metazoa</taxon>
        <taxon>Chordata</taxon>
        <taxon>Craniata</taxon>
        <taxon>Vertebrata</taxon>
        <taxon>Euteleostomi</taxon>
        <taxon>Actinopterygii</taxon>
        <taxon>Neopterygii</taxon>
        <taxon>Teleostei</taxon>
        <taxon>Anguilliformes</taxon>
        <taxon>Anguillidae</taxon>
        <taxon>Anguilla</taxon>
    </lineage>
</organism>
<accession>A0A0E9Q4A2</accession>
<protein>
    <submittedName>
        <fullName evidence="1">Uncharacterized protein</fullName>
    </submittedName>
</protein>
<dbReference type="AlphaFoldDB" id="A0A0E9Q4A2"/>
<reference evidence="1" key="1">
    <citation type="submission" date="2014-11" db="EMBL/GenBank/DDBJ databases">
        <authorList>
            <person name="Amaro Gonzalez C."/>
        </authorList>
    </citation>
    <scope>NUCLEOTIDE SEQUENCE</scope>
</reference>
<sequence length="32" mass="3545">MNYVATHVTTEALTLKVHVLLDVAYAVTIVQM</sequence>
<dbReference type="EMBL" id="GBXM01097654">
    <property type="protein sequence ID" value="JAH10923.1"/>
    <property type="molecule type" value="Transcribed_RNA"/>
</dbReference>
<name>A0A0E9Q4A2_ANGAN</name>